<comment type="caution">
    <text evidence="2">The sequence shown here is derived from an EMBL/GenBank/DDBJ whole genome shotgun (WGS) entry which is preliminary data.</text>
</comment>
<evidence type="ECO:0000313" key="2">
    <source>
        <dbReference type="EMBL" id="KAF7992449.1"/>
    </source>
</evidence>
<dbReference type="EMBL" id="JACMRX010000003">
    <property type="protein sequence ID" value="KAF7992449.1"/>
    <property type="molecule type" value="Genomic_DNA"/>
</dbReference>
<accession>A0A835CR41</accession>
<sequence>MDLRIDTSEFVERNSPHKSWVRQPLHRNQNLYNRLIRALVADNAEDKFRFPENHPEISRNIKSRVYKKPSIRSDMIIEDFLGKYTEQILDDCAAFRRNNTLWLSCPKSPSLKDIWRKSIIPNQLLLNGYTKKRSRYSSKYLTSESESESPPELTAETYDCFNKQSKKTKISSPHDDDVGNDDDDNYSRLHSKPDEICLSDLNYSRDNNSFNRISESTELLLGDDLLTEKAMHCLLDYYYYQQKDDQFRGCFKIMPLNSSFDDLKKYQKSYRAKHNSDEYVFICIEENQDFYGIILKRLRFKMFFDERVVVLNSNHKYENKYLVKIIQNLQKHINEIDYYSELDYPHQLNRPVSNIYLVYFFKWLTIENLEKLFEDEPCDMPLALTKKNLEILKKDYAKILYNLIPNDLRKLANFNVNDFSDC</sequence>
<name>A0A835CR41_APHGI</name>
<reference evidence="2 3" key="1">
    <citation type="submission" date="2020-08" db="EMBL/GenBank/DDBJ databases">
        <title>Aphidius gifuensis genome sequencing and assembly.</title>
        <authorList>
            <person name="Du Z."/>
        </authorList>
    </citation>
    <scope>NUCLEOTIDE SEQUENCE [LARGE SCALE GENOMIC DNA]</scope>
    <source>
        <strain evidence="2">YNYX2018</strain>
        <tissue evidence="2">Adults</tissue>
    </source>
</reference>
<organism evidence="2 3">
    <name type="scientific">Aphidius gifuensis</name>
    <name type="common">Parasitoid wasp</name>
    <dbReference type="NCBI Taxonomy" id="684658"/>
    <lineage>
        <taxon>Eukaryota</taxon>
        <taxon>Metazoa</taxon>
        <taxon>Ecdysozoa</taxon>
        <taxon>Arthropoda</taxon>
        <taxon>Hexapoda</taxon>
        <taxon>Insecta</taxon>
        <taxon>Pterygota</taxon>
        <taxon>Neoptera</taxon>
        <taxon>Endopterygota</taxon>
        <taxon>Hymenoptera</taxon>
        <taxon>Apocrita</taxon>
        <taxon>Ichneumonoidea</taxon>
        <taxon>Braconidae</taxon>
        <taxon>Aphidiinae</taxon>
        <taxon>Aphidius</taxon>
    </lineage>
</organism>
<protein>
    <submittedName>
        <fullName evidence="2">Uncharacterized protein</fullName>
    </submittedName>
</protein>
<evidence type="ECO:0000313" key="3">
    <source>
        <dbReference type="Proteomes" id="UP000639338"/>
    </source>
</evidence>
<proteinExistence type="predicted"/>
<dbReference type="Proteomes" id="UP000639338">
    <property type="component" value="Unassembled WGS sequence"/>
</dbReference>
<feature type="region of interest" description="Disordered" evidence="1">
    <location>
        <begin position="165"/>
        <end position="185"/>
    </location>
</feature>
<dbReference type="AlphaFoldDB" id="A0A835CR41"/>
<evidence type="ECO:0000256" key="1">
    <source>
        <dbReference type="SAM" id="MobiDB-lite"/>
    </source>
</evidence>
<keyword evidence="3" id="KW-1185">Reference proteome</keyword>
<gene>
    <name evidence="2" type="ORF">HCN44_001774</name>
</gene>